<dbReference type="AlphaFoldDB" id="A0A1M6FHW7"/>
<accession>A0A1M6FHW7</accession>
<gene>
    <name evidence="2" type="ORF">SAMN02745941_04640</name>
</gene>
<organism evidence="2 3">
    <name type="scientific">Clostridium intestinale DSM 6191</name>
    <dbReference type="NCBI Taxonomy" id="1121320"/>
    <lineage>
        <taxon>Bacteria</taxon>
        <taxon>Bacillati</taxon>
        <taxon>Bacillota</taxon>
        <taxon>Clostridia</taxon>
        <taxon>Eubacteriales</taxon>
        <taxon>Clostridiaceae</taxon>
        <taxon>Clostridium</taxon>
    </lineage>
</organism>
<evidence type="ECO:0000313" key="3">
    <source>
        <dbReference type="Proteomes" id="UP000184241"/>
    </source>
</evidence>
<evidence type="ECO:0000259" key="1">
    <source>
        <dbReference type="Pfam" id="PF07872"/>
    </source>
</evidence>
<reference evidence="2 3" key="1">
    <citation type="submission" date="2016-11" db="EMBL/GenBank/DDBJ databases">
        <authorList>
            <person name="Jaros S."/>
            <person name="Januszkiewicz K."/>
            <person name="Wedrychowicz H."/>
        </authorList>
    </citation>
    <scope>NUCLEOTIDE SEQUENCE [LARGE SCALE GENOMIC DNA]</scope>
    <source>
        <strain evidence="2 3">DSM 6191</strain>
    </source>
</reference>
<dbReference type="InterPro" id="IPR012454">
    <property type="entry name" value="DUF1659"/>
</dbReference>
<name>A0A1M6FHW7_9CLOT</name>
<proteinExistence type="predicted"/>
<dbReference type="EMBL" id="FQXU01000029">
    <property type="protein sequence ID" value="SHI97182.1"/>
    <property type="molecule type" value="Genomic_DNA"/>
</dbReference>
<dbReference type="RefSeq" id="WP_073022871.1">
    <property type="nucleotide sequence ID" value="NZ_FQXU01000029.1"/>
</dbReference>
<sequence length="74" mass="7800">MVVTETPLSLSLIIKLKNGVTESGAQKYKKKTINNVKVTASKESIYALAEALSTLLAPEIGGYSKVLTSDISGS</sequence>
<dbReference type="Pfam" id="PF07872">
    <property type="entry name" value="DUF1659"/>
    <property type="match status" value="1"/>
</dbReference>
<dbReference type="Proteomes" id="UP000184241">
    <property type="component" value="Unassembled WGS sequence"/>
</dbReference>
<evidence type="ECO:0000313" key="2">
    <source>
        <dbReference type="EMBL" id="SHI97182.1"/>
    </source>
</evidence>
<feature type="domain" description="DUF1659" evidence="1">
    <location>
        <begin position="3"/>
        <end position="72"/>
    </location>
</feature>
<protein>
    <recommendedName>
        <fullName evidence="1">DUF1659 domain-containing protein</fullName>
    </recommendedName>
</protein>